<feature type="non-terminal residue" evidence="1">
    <location>
        <position position="1"/>
    </location>
</feature>
<accession>A0A381SUY7</accession>
<protein>
    <submittedName>
        <fullName evidence="1">Uncharacterized protein</fullName>
    </submittedName>
</protein>
<evidence type="ECO:0000313" key="1">
    <source>
        <dbReference type="EMBL" id="SVA07776.1"/>
    </source>
</evidence>
<name>A0A381SUY7_9ZZZZ</name>
<proteinExistence type="predicted"/>
<dbReference type="EMBL" id="UINC01003607">
    <property type="protein sequence ID" value="SVA07776.1"/>
    <property type="molecule type" value="Genomic_DNA"/>
</dbReference>
<reference evidence="1" key="1">
    <citation type="submission" date="2018-05" db="EMBL/GenBank/DDBJ databases">
        <authorList>
            <person name="Lanie J.A."/>
            <person name="Ng W.-L."/>
            <person name="Kazmierczak K.M."/>
            <person name="Andrzejewski T.M."/>
            <person name="Davidsen T.M."/>
            <person name="Wayne K.J."/>
            <person name="Tettelin H."/>
            <person name="Glass J.I."/>
            <person name="Rusch D."/>
            <person name="Podicherti R."/>
            <person name="Tsui H.-C.T."/>
            <person name="Winkler M.E."/>
        </authorList>
    </citation>
    <scope>NUCLEOTIDE SEQUENCE</scope>
</reference>
<gene>
    <name evidence="1" type="ORF">METZ01_LOCUS60630</name>
</gene>
<dbReference type="AlphaFoldDB" id="A0A381SUY7"/>
<organism evidence="1">
    <name type="scientific">marine metagenome</name>
    <dbReference type="NCBI Taxonomy" id="408172"/>
    <lineage>
        <taxon>unclassified sequences</taxon>
        <taxon>metagenomes</taxon>
        <taxon>ecological metagenomes</taxon>
    </lineage>
</organism>
<sequence>VSLDPEQRAFLLGAKLRALATNLGLPCAGDPVALGGGSAILDDGTIVVLAGEDAPERSLGQTLLLAARHDSDRLVLFLDDADAASVAARRATALHPVPEVYVVVDNGSEVAEPAEALVPVEPPPAPDGFEDLCRGAGVDPIVEHGTWRGEVLGLEVVRATDSGFETGVGRFDREASALLHGDLPTTESLTAAADQVWAQRRKGAGAHPLATLARERWLRHDLLVGPGRVGLVDLAPVDPAVERGGLRSPAPAPAMGTAPDGERVLVVCSVGVDADLVPATADLVLREQPDRVIVVVPSRDVMAPVEEAVARLAVPATIVGVEGSWT</sequence>